<dbReference type="SUPFAM" id="SSF52317">
    <property type="entry name" value="Class I glutamine amidotransferase-like"/>
    <property type="match status" value="1"/>
</dbReference>
<dbReference type="Pfam" id="PF17385">
    <property type="entry name" value="LBP_M"/>
    <property type="match status" value="1"/>
</dbReference>
<dbReference type="NCBIfam" id="TIGR02336">
    <property type="entry name" value="1,3-beta-galactosyl-N-acetylhexosamine phosphorylase"/>
    <property type="match status" value="1"/>
</dbReference>
<protein>
    <submittedName>
        <fullName evidence="4">1,3-beta-galactosyl-N-acetylhexosamine phosphorylase</fullName>
        <ecNumber evidence="4">2.4.1.211</ecNumber>
    </submittedName>
</protein>
<name>A0ABR7EU89_9FIRM</name>
<keyword evidence="5" id="KW-1185">Reference proteome</keyword>
<evidence type="ECO:0000313" key="4">
    <source>
        <dbReference type="EMBL" id="MBC5664294.1"/>
    </source>
</evidence>
<evidence type="ECO:0000259" key="3">
    <source>
        <dbReference type="Pfam" id="PF17386"/>
    </source>
</evidence>
<dbReference type="InterPro" id="IPR029062">
    <property type="entry name" value="Class_I_gatase-like"/>
</dbReference>
<dbReference type="Gene3D" id="3.20.20.80">
    <property type="entry name" value="Glycosidases"/>
    <property type="match status" value="1"/>
</dbReference>
<dbReference type="Pfam" id="PF17386">
    <property type="entry name" value="LBP_C"/>
    <property type="match status" value="1"/>
</dbReference>
<feature type="domain" description="Lacto-N-biose phosphorylase-like N-terminal TIM barrel" evidence="1">
    <location>
        <begin position="6"/>
        <end position="437"/>
    </location>
</feature>
<dbReference type="InterPro" id="IPR012711">
    <property type="entry name" value="Lacto-N-biose_phosphorylase"/>
</dbReference>
<evidence type="ECO:0000259" key="1">
    <source>
        <dbReference type="Pfam" id="PF09508"/>
    </source>
</evidence>
<comment type="caution">
    <text evidence="4">The sequence shown here is derived from an EMBL/GenBank/DDBJ whole genome shotgun (WGS) entry which is preliminary data.</text>
</comment>
<dbReference type="Gene3D" id="2.60.40.1180">
    <property type="entry name" value="Golgi alpha-mannosidase II"/>
    <property type="match status" value="1"/>
</dbReference>
<keyword evidence="4" id="KW-0808">Transferase</keyword>
<sequence length="720" mass="82159">MSRTRGRVTLPVQSIFSEDAKTFTERWGADVLRLDGNKTPDEHSKSLDVKICTTYTPVKGDNDFAMEHMDECQQVLLMSRHFLAKNTTLTIDFLDGFYREQFVADYIHDPKRWWEVIDRTAGKTVPSHKWEYDRIHDILTITDAIPFHEYTVSFFVFIIWDPTQMYELLSDDLTNEPHHIPIDVRQPLSAAYSKERLKKWLSEHSHTDIVRFTSFFYHYILIFNEEANEQYTNWFGYGTTVSTQALETFEQEYGYALKPEDLVDNGYFNSTFRVPTKAYRDYTHFIQRFVSRRAKELVDMVHAAGKQASMFFGESWIGTEPYGPYFQDISVDCISGNVYNGTTLRMLSDIPGIHDTEGRLLPYLSEETFEDENHACITASANWIAARRAMMRSPLDRLTFDGDPGTASSSTTFVNYIEKITDEYRTIYDNVKGRKPYSGLKVAVLNSWGTLRSWQAYTVLPGRSYKKTNPYFGILEALSGSPVDVCFLSFADIRRDGVPDDVDVIINAGDAGTAFSGGREWLDADLVTIIRKWVYDGGGFIGIGEPSAVLHGGRFFQLADVLGVDRELGFTLSTAKYHIVPRLAHFITDEHWGAYQLGEGTPDVYALTGSTEIIDYSNDEVHIAANAYGDGRGVYFSALANDPDNTRLLLRALYYASHKEDNYYIWNADNINCEVHAYPESGKYAILNNSDSPQTTDVYDGNGSRETINLEPREIMWRIM</sequence>
<dbReference type="InterPro" id="IPR035356">
    <property type="entry name" value="LBP_C"/>
</dbReference>
<dbReference type="EC" id="2.4.1.211" evidence="4"/>
<dbReference type="EMBL" id="JACOOY010000003">
    <property type="protein sequence ID" value="MBC5664294.1"/>
    <property type="molecule type" value="Genomic_DNA"/>
</dbReference>
<organism evidence="4 5">
    <name type="scientific">Dorea hominis</name>
    <dbReference type="NCBI Taxonomy" id="2763040"/>
    <lineage>
        <taxon>Bacteria</taxon>
        <taxon>Bacillati</taxon>
        <taxon>Bacillota</taxon>
        <taxon>Clostridia</taxon>
        <taxon>Lachnospirales</taxon>
        <taxon>Lachnospiraceae</taxon>
        <taxon>Dorea</taxon>
    </lineage>
</organism>
<feature type="domain" description="Lacto-N-biose phosphorylase C-terminal" evidence="3">
    <location>
        <begin position="666"/>
        <end position="717"/>
    </location>
</feature>
<dbReference type="InterPro" id="IPR013780">
    <property type="entry name" value="Glyco_hydro_b"/>
</dbReference>
<proteinExistence type="predicted"/>
<dbReference type="Proteomes" id="UP000647235">
    <property type="component" value="Unassembled WGS sequence"/>
</dbReference>
<evidence type="ECO:0000259" key="2">
    <source>
        <dbReference type="Pfam" id="PF17385"/>
    </source>
</evidence>
<dbReference type="InterPro" id="IPR013783">
    <property type="entry name" value="Ig-like_fold"/>
</dbReference>
<dbReference type="Gene3D" id="3.40.50.880">
    <property type="match status" value="1"/>
</dbReference>
<evidence type="ECO:0000313" key="5">
    <source>
        <dbReference type="Proteomes" id="UP000647235"/>
    </source>
</evidence>
<feature type="domain" description="Lacto-N-biose phosphorylase central" evidence="2">
    <location>
        <begin position="441"/>
        <end position="661"/>
    </location>
</feature>
<dbReference type="Pfam" id="PF09508">
    <property type="entry name" value="Lact_bio_phlase"/>
    <property type="match status" value="1"/>
</dbReference>
<dbReference type="Gene3D" id="2.60.40.10">
    <property type="entry name" value="Immunoglobulins"/>
    <property type="match status" value="1"/>
</dbReference>
<dbReference type="InterPro" id="IPR035363">
    <property type="entry name" value="LBP_M"/>
</dbReference>
<dbReference type="RefSeq" id="WP_186855406.1">
    <property type="nucleotide sequence ID" value="NZ_JACOOY010000003.1"/>
</dbReference>
<reference evidence="4 5" key="1">
    <citation type="submission" date="2020-08" db="EMBL/GenBank/DDBJ databases">
        <title>Genome public.</title>
        <authorList>
            <person name="Liu C."/>
            <person name="Sun Q."/>
        </authorList>
    </citation>
    <scope>NUCLEOTIDE SEQUENCE [LARGE SCALE GENOMIC DNA]</scope>
    <source>
        <strain evidence="4 5">NSJ-36</strain>
    </source>
</reference>
<gene>
    <name evidence="4" type="primary">gnpA</name>
    <name evidence="4" type="ORF">H8S07_03200</name>
</gene>
<accession>A0ABR7EU89</accession>
<keyword evidence="4" id="KW-0328">Glycosyltransferase</keyword>
<dbReference type="GO" id="GO:0050500">
    <property type="term" value="F:1,3-beta-galactosyl-N-acetylhexosamine phosphorylase activity"/>
    <property type="evidence" value="ECO:0007669"/>
    <property type="project" value="UniProtKB-EC"/>
</dbReference>
<dbReference type="InterPro" id="IPR035080">
    <property type="entry name" value="Lact_bio_phlase-like_N"/>
</dbReference>